<protein>
    <submittedName>
        <fullName evidence="2">Uncharacterized protein</fullName>
    </submittedName>
</protein>
<sequence>MRVRCIGAIQNIDPERTTQVTLQSQRTSESTQSRAQSTQPQIAASSDFLAQAMAGAMQLMYTQMQSQGSPSSGASERVHAKSIGDVREMFRLILLFKGTRNAPGEVHGLFRRIDAHCTTADRTGADSVEEQIKICISVFASNRSKNFKVPRCVRIFTHPTRDIPSLDNGIGATPRRSAYVSWVLPMFATIFSWSLNAPLQQRGRAHQAPKLSMLTPPVPRPSGTDVRAQGDHRAVLREAGKLHAGASAMYFDAGLTASRMPLPRSTKTPRMSTSAGTLVPPAPSHRVTTCSPPTIPRSPKYSWVIVSVPSSEPSCAYWGFQRFGSGGQGAGIKVSLKVGEEVKDDDYLMQSPPLAILSPGATPHTGPMSIMRGYRGDVYGSRLSRSTGRRVWTPKTESDARSVQASKARPCRAIPKGSQVTA</sequence>
<keyword evidence="3" id="KW-1185">Reference proteome</keyword>
<feature type="region of interest" description="Disordered" evidence="1">
    <location>
        <begin position="261"/>
        <end position="293"/>
    </location>
</feature>
<reference evidence="3" key="1">
    <citation type="journal article" date="2018" name="Nat. Microbiol.">
        <title>Leveraging single-cell genomics to expand the fungal tree of life.</title>
        <authorList>
            <person name="Ahrendt S.R."/>
            <person name="Quandt C.A."/>
            <person name="Ciobanu D."/>
            <person name="Clum A."/>
            <person name="Salamov A."/>
            <person name="Andreopoulos B."/>
            <person name="Cheng J.F."/>
            <person name="Woyke T."/>
            <person name="Pelin A."/>
            <person name="Henrissat B."/>
            <person name="Reynolds N.K."/>
            <person name="Benny G.L."/>
            <person name="Smith M.E."/>
            <person name="James T.Y."/>
            <person name="Grigoriev I.V."/>
        </authorList>
    </citation>
    <scope>NUCLEOTIDE SEQUENCE [LARGE SCALE GENOMIC DNA]</scope>
</reference>
<evidence type="ECO:0000256" key="1">
    <source>
        <dbReference type="SAM" id="MobiDB-lite"/>
    </source>
</evidence>
<dbReference type="AlphaFoldDB" id="A0A4P9WPY3"/>
<feature type="compositionally biased region" description="Polar residues" evidence="1">
    <location>
        <begin position="265"/>
        <end position="276"/>
    </location>
</feature>
<evidence type="ECO:0000313" key="3">
    <source>
        <dbReference type="Proteomes" id="UP000269721"/>
    </source>
</evidence>
<accession>A0A4P9WPY3</accession>
<organism evidence="2 3">
    <name type="scientific">Blyttiomyces helicus</name>
    <dbReference type="NCBI Taxonomy" id="388810"/>
    <lineage>
        <taxon>Eukaryota</taxon>
        <taxon>Fungi</taxon>
        <taxon>Fungi incertae sedis</taxon>
        <taxon>Chytridiomycota</taxon>
        <taxon>Chytridiomycota incertae sedis</taxon>
        <taxon>Chytridiomycetes</taxon>
        <taxon>Chytridiomycetes incertae sedis</taxon>
        <taxon>Blyttiomyces</taxon>
    </lineage>
</organism>
<dbReference type="EMBL" id="KZ993906">
    <property type="protein sequence ID" value="RKO94405.1"/>
    <property type="molecule type" value="Genomic_DNA"/>
</dbReference>
<name>A0A4P9WPY3_9FUNG</name>
<feature type="region of interest" description="Disordered" evidence="1">
    <location>
        <begin position="18"/>
        <end position="42"/>
    </location>
</feature>
<evidence type="ECO:0000313" key="2">
    <source>
        <dbReference type="EMBL" id="RKO94405.1"/>
    </source>
</evidence>
<proteinExistence type="predicted"/>
<feature type="compositionally biased region" description="Low complexity" evidence="1">
    <location>
        <begin position="21"/>
        <end position="39"/>
    </location>
</feature>
<dbReference type="Proteomes" id="UP000269721">
    <property type="component" value="Unassembled WGS sequence"/>
</dbReference>
<gene>
    <name evidence="2" type="ORF">BDK51DRAFT_52787</name>
</gene>
<feature type="region of interest" description="Disordered" evidence="1">
    <location>
        <begin position="385"/>
        <end position="422"/>
    </location>
</feature>